<evidence type="ECO:0000256" key="6">
    <source>
        <dbReference type="ARBA" id="ARBA00023136"/>
    </source>
</evidence>
<feature type="non-terminal residue" evidence="9">
    <location>
        <position position="1"/>
    </location>
</feature>
<keyword evidence="5" id="KW-1133">Transmembrane helix</keyword>
<keyword evidence="3" id="KW-0677">Repeat</keyword>
<sequence length="304" mass="32701">SYTVHIPENQTVDSTVFTVRASDPDSPRDQNGQVKYSFLRPYQQFSIDEQSGQIILVDSLDREREASYLLLVKAADASASNTASVSVIVDDVNDNPPRFKSSLFRSVISIKAPPGSTVLTVEATDADDPNFNNYGTVRYQLSGSSNFRINQTTGVISSTAALNTGPRSYTLTVTATDSGNSTEALSSMCVVNIQVSTDNLNAPVFAPSFYRVTVQENQFAVGDTILSVTAKDEDPGLDGEFTLQLVSSQEKFDLTQTGPRGNIRLLNSLDFDSGDTVFAFEITATDKGTPARAGTGTVVVFSGR</sequence>
<evidence type="ECO:0000256" key="4">
    <source>
        <dbReference type="ARBA" id="ARBA00022837"/>
    </source>
</evidence>
<evidence type="ECO:0000259" key="8">
    <source>
        <dbReference type="PROSITE" id="PS50268"/>
    </source>
</evidence>
<dbReference type="FunFam" id="2.60.40.60:FF:000020">
    <property type="entry name" value="Dachsous cadherin-related 1b"/>
    <property type="match status" value="1"/>
</dbReference>
<keyword evidence="4 7" id="KW-0106">Calcium</keyword>
<dbReference type="PROSITE" id="PS50268">
    <property type="entry name" value="CADHERIN_2"/>
    <property type="match status" value="3"/>
</dbReference>
<name>A0A8S3ZB85_9EUPU</name>
<evidence type="ECO:0000313" key="9">
    <source>
        <dbReference type="EMBL" id="CAG5125060.1"/>
    </source>
</evidence>
<dbReference type="SUPFAM" id="SSF49313">
    <property type="entry name" value="Cadherin-like"/>
    <property type="match status" value="3"/>
</dbReference>
<dbReference type="OrthoDB" id="6272940at2759"/>
<dbReference type="SMART" id="SM00112">
    <property type="entry name" value="CA"/>
    <property type="match status" value="3"/>
</dbReference>
<proteinExistence type="predicted"/>
<evidence type="ECO:0000256" key="3">
    <source>
        <dbReference type="ARBA" id="ARBA00022737"/>
    </source>
</evidence>
<feature type="domain" description="Cadherin" evidence="8">
    <location>
        <begin position="206"/>
        <end position="300"/>
    </location>
</feature>
<accession>A0A8S3ZB85</accession>
<dbReference type="AlphaFoldDB" id="A0A8S3ZB85"/>
<evidence type="ECO:0000256" key="2">
    <source>
        <dbReference type="ARBA" id="ARBA00022692"/>
    </source>
</evidence>
<dbReference type="Proteomes" id="UP000678393">
    <property type="component" value="Unassembled WGS sequence"/>
</dbReference>
<dbReference type="GO" id="GO:0005886">
    <property type="term" value="C:plasma membrane"/>
    <property type="evidence" value="ECO:0007669"/>
    <property type="project" value="UniProtKB-SubCell"/>
</dbReference>
<keyword evidence="2" id="KW-0812">Transmembrane</keyword>
<gene>
    <name evidence="9" type="ORF">CUNI_LOCUS10618</name>
</gene>
<dbReference type="PANTHER" id="PTHR24026">
    <property type="entry name" value="FAT ATYPICAL CADHERIN-RELATED"/>
    <property type="match status" value="1"/>
</dbReference>
<protein>
    <recommendedName>
        <fullName evidence="8">Cadherin domain-containing protein</fullName>
    </recommendedName>
</protein>
<evidence type="ECO:0000256" key="7">
    <source>
        <dbReference type="PROSITE-ProRule" id="PRU00043"/>
    </source>
</evidence>
<dbReference type="PROSITE" id="PS00232">
    <property type="entry name" value="CADHERIN_1"/>
    <property type="match status" value="1"/>
</dbReference>
<comment type="caution">
    <text evidence="9">The sequence shown here is derived from an EMBL/GenBank/DDBJ whole genome shotgun (WGS) entry which is preliminary data.</text>
</comment>
<feature type="domain" description="Cadherin" evidence="8">
    <location>
        <begin position="100"/>
        <end position="205"/>
    </location>
</feature>
<dbReference type="InterPro" id="IPR002126">
    <property type="entry name" value="Cadherin-like_dom"/>
</dbReference>
<dbReference type="Pfam" id="PF00028">
    <property type="entry name" value="Cadherin"/>
    <property type="match status" value="3"/>
</dbReference>
<dbReference type="CDD" id="cd11304">
    <property type="entry name" value="Cadherin_repeat"/>
    <property type="match status" value="3"/>
</dbReference>
<dbReference type="GO" id="GO:0005509">
    <property type="term" value="F:calcium ion binding"/>
    <property type="evidence" value="ECO:0007669"/>
    <property type="project" value="UniProtKB-UniRule"/>
</dbReference>
<organism evidence="9 10">
    <name type="scientific">Candidula unifasciata</name>
    <dbReference type="NCBI Taxonomy" id="100452"/>
    <lineage>
        <taxon>Eukaryota</taxon>
        <taxon>Metazoa</taxon>
        <taxon>Spiralia</taxon>
        <taxon>Lophotrochozoa</taxon>
        <taxon>Mollusca</taxon>
        <taxon>Gastropoda</taxon>
        <taxon>Heterobranchia</taxon>
        <taxon>Euthyneura</taxon>
        <taxon>Panpulmonata</taxon>
        <taxon>Eupulmonata</taxon>
        <taxon>Stylommatophora</taxon>
        <taxon>Helicina</taxon>
        <taxon>Helicoidea</taxon>
        <taxon>Geomitridae</taxon>
        <taxon>Candidula</taxon>
    </lineage>
</organism>
<dbReference type="GO" id="GO:0007156">
    <property type="term" value="P:homophilic cell adhesion via plasma membrane adhesion molecules"/>
    <property type="evidence" value="ECO:0007669"/>
    <property type="project" value="InterPro"/>
</dbReference>
<dbReference type="PANTHER" id="PTHR24026:SF126">
    <property type="entry name" value="PROTOCADHERIN FAT 4"/>
    <property type="match status" value="1"/>
</dbReference>
<comment type="subcellular location">
    <subcellularLocation>
        <location evidence="1">Membrane</location>
    </subcellularLocation>
</comment>
<keyword evidence="10" id="KW-1185">Reference proteome</keyword>
<evidence type="ECO:0000256" key="1">
    <source>
        <dbReference type="ARBA" id="ARBA00004370"/>
    </source>
</evidence>
<dbReference type="InterPro" id="IPR015919">
    <property type="entry name" value="Cadherin-like_sf"/>
</dbReference>
<reference evidence="9" key="1">
    <citation type="submission" date="2021-04" db="EMBL/GenBank/DDBJ databases">
        <authorList>
            <consortium name="Molecular Ecology Group"/>
        </authorList>
    </citation>
    <scope>NUCLEOTIDE SEQUENCE</scope>
</reference>
<dbReference type="Gene3D" id="2.60.40.60">
    <property type="entry name" value="Cadherins"/>
    <property type="match status" value="3"/>
</dbReference>
<dbReference type="InterPro" id="IPR020894">
    <property type="entry name" value="Cadherin_CS"/>
</dbReference>
<feature type="domain" description="Cadherin" evidence="8">
    <location>
        <begin position="2"/>
        <end position="99"/>
    </location>
</feature>
<dbReference type="PRINTS" id="PR00205">
    <property type="entry name" value="CADHERIN"/>
</dbReference>
<dbReference type="EMBL" id="CAJHNH020001944">
    <property type="protein sequence ID" value="CAG5125060.1"/>
    <property type="molecule type" value="Genomic_DNA"/>
</dbReference>
<evidence type="ECO:0000313" key="10">
    <source>
        <dbReference type="Proteomes" id="UP000678393"/>
    </source>
</evidence>
<evidence type="ECO:0000256" key="5">
    <source>
        <dbReference type="ARBA" id="ARBA00022989"/>
    </source>
</evidence>
<keyword evidence="6" id="KW-0472">Membrane</keyword>